<keyword evidence="6 11" id="KW-0472">Membrane</keyword>
<dbReference type="Gene3D" id="1.20.1070.10">
    <property type="entry name" value="Rhodopsin 7-helix transmembrane proteins"/>
    <property type="match status" value="2"/>
</dbReference>
<keyword evidence="8" id="KW-0675">Receptor</keyword>
<evidence type="ECO:0000313" key="13">
    <source>
        <dbReference type="Ensembl" id="ENSSAUP00010060827.1"/>
    </source>
</evidence>
<dbReference type="PANTHER" id="PTHR24234:SF8">
    <property type="entry name" value="G-PROTEIN COUPLED RECEPTOR 4-LIKE"/>
    <property type="match status" value="1"/>
</dbReference>
<evidence type="ECO:0000256" key="8">
    <source>
        <dbReference type="ARBA" id="ARBA00023170"/>
    </source>
</evidence>
<comment type="subcellular location">
    <subcellularLocation>
        <location evidence="1">Cell membrane</location>
        <topology evidence="1">Multi-pass membrane protein</topology>
    </subcellularLocation>
</comment>
<feature type="transmembrane region" description="Helical" evidence="11">
    <location>
        <begin position="62"/>
        <end position="84"/>
    </location>
</feature>
<evidence type="ECO:0000256" key="11">
    <source>
        <dbReference type="SAM" id="Phobius"/>
    </source>
</evidence>
<dbReference type="PANTHER" id="PTHR24234">
    <property type="entry name" value="LYSOPHOSPHATIDIC ACID RECEPTOR 5/SPHINGOSYLPHOSPHORYLCHOLINE RECEPTOR"/>
    <property type="match status" value="1"/>
</dbReference>
<keyword evidence="10" id="KW-0807">Transducer</keyword>
<keyword evidence="2" id="KW-1003">Cell membrane</keyword>
<evidence type="ECO:0000256" key="10">
    <source>
        <dbReference type="ARBA" id="ARBA00023224"/>
    </source>
</evidence>
<evidence type="ECO:0000256" key="1">
    <source>
        <dbReference type="ARBA" id="ARBA00004651"/>
    </source>
</evidence>
<dbReference type="PRINTS" id="PR00237">
    <property type="entry name" value="GPCRRHODOPSN"/>
</dbReference>
<keyword evidence="7" id="KW-1015">Disulfide bond</keyword>
<reference evidence="13" key="3">
    <citation type="submission" date="2025-09" db="UniProtKB">
        <authorList>
            <consortium name="Ensembl"/>
        </authorList>
    </citation>
    <scope>IDENTIFICATION</scope>
</reference>
<gene>
    <name evidence="13" type="primary">LOC115595939</name>
</gene>
<evidence type="ECO:0000259" key="12">
    <source>
        <dbReference type="PROSITE" id="PS50262"/>
    </source>
</evidence>
<keyword evidence="14" id="KW-1185">Reference proteome</keyword>
<feature type="transmembrane region" description="Helical" evidence="11">
    <location>
        <begin position="199"/>
        <end position="219"/>
    </location>
</feature>
<keyword evidence="9" id="KW-0325">Glycoprotein</keyword>
<keyword evidence="3 11" id="KW-0812">Transmembrane</keyword>
<dbReference type="GeneTree" id="ENSGT00940000164014"/>
<feature type="transmembrane region" description="Helical" evidence="11">
    <location>
        <begin position="169"/>
        <end position="187"/>
    </location>
</feature>
<feature type="transmembrane region" description="Helical" evidence="11">
    <location>
        <begin position="139"/>
        <end position="163"/>
    </location>
</feature>
<dbReference type="InterPro" id="IPR017452">
    <property type="entry name" value="GPCR_Rhodpsn_7TM"/>
</dbReference>
<proteinExistence type="predicted"/>
<reference evidence="13" key="1">
    <citation type="submission" date="2021-04" db="EMBL/GenBank/DDBJ databases">
        <authorList>
            <consortium name="Wellcome Sanger Institute Data Sharing"/>
        </authorList>
    </citation>
    <scope>NUCLEOTIDE SEQUENCE [LARGE SCALE GENOMIC DNA]</scope>
</reference>
<protein>
    <recommendedName>
        <fullName evidence="12">G-protein coupled receptors family 1 profile domain-containing protein</fullName>
    </recommendedName>
</protein>
<evidence type="ECO:0000256" key="9">
    <source>
        <dbReference type="ARBA" id="ARBA00023180"/>
    </source>
</evidence>
<dbReference type="Ensembl" id="ENSSAUT00010063776.1">
    <property type="protein sequence ID" value="ENSSAUP00010060827.1"/>
    <property type="gene ID" value="ENSSAUG00010024610.1"/>
</dbReference>
<evidence type="ECO:0000256" key="5">
    <source>
        <dbReference type="ARBA" id="ARBA00023040"/>
    </source>
</evidence>
<evidence type="ECO:0000256" key="7">
    <source>
        <dbReference type="ARBA" id="ARBA00023157"/>
    </source>
</evidence>
<keyword evidence="5" id="KW-0297">G-protein coupled receptor</keyword>
<feature type="transmembrane region" description="Helical" evidence="11">
    <location>
        <begin position="32"/>
        <end position="55"/>
    </location>
</feature>
<feature type="transmembrane region" description="Helical" evidence="11">
    <location>
        <begin position="90"/>
        <end position="118"/>
    </location>
</feature>
<name>A0A671YHK4_SPAAU</name>
<evidence type="ECO:0000256" key="6">
    <source>
        <dbReference type="ARBA" id="ARBA00023136"/>
    </source>
</evidence>
<dbReference type="InterPro" id="IPR000276">
    <property type="entry name" value="GPCR_Rhodpsn"/>
</dbReference>
<dbReference type="PROSITE" id="PS50262">
    <property type="entry name" value="G_PROTEIN_RECEP_F1_2"/>
    <property type="match status" value="1"/>
</dbReference>
<evidence type="ECO:0000256" key="2">
    <source>
        <dbReference type="ARBA" id="ARBA00022475"/>
    </source>
</evidence>
<reference evidence="13" key="2">
    <citation type="submission" date="2025-08" db="UniProtKB">
        <authorList>
            <consortium name="Ensembl"/>
        </authorList>
    </citation>
    <scope>IDENTIFICATION</scope>
</reference>
<sequence length="298" mass="33845">MEDFYRNTSLNESFNNSNVTSSYSEVFFIRDVLAYIIVSIGLPLILVVIYALYLLVRNDHVAPIYVINLLITDLIQLCYMIVWLTRDKNLLVTVIFIGIYDHCIGASVCFMVCIILYYRYLVIAHPLWYRFRRTIKSSVVICVVVWVLPVVIVLFLCVIPYFLLLPFPLLIFFLFGTVRALCTSISVPSDEKRRIVGTLVLVLLIYTLLFLPIIISVLIVGSDSILSRALLPVLLSPLADLLLYVFIKKGTIDKFLVSVCCCRKDSNDIRRAGSNDISTVDNNDTCRMDSNETISPSV</sequence>
<feature type="domain" description="G-protein coupled receptors family 1 profile" evidence="12">
    <location>
        <begin position="41"/>
        <end position="247"/>
    </location>
</feature>
<dbReference type="GO" id="GO:0005886">
    <property type="term" value="C:plasma membrane"/>
    <property type="evidence" value="ECO:0007669"/>
    <property type="project" value="UniProtKB-SubCell"/>
</dbReference>
<dbReference type="AlphaFoldDB" id="A0A671YHK4"/>
<dbReference type="Pfam" id="PF00001">
    <property type="entry name" value="7tm_1"/>
    <property type="match status" value="1"/>
</dbReference>
<keyword evidence="4 11" id="KW-1133">Transmembrane helix</keyword>
<dbReference type="SUPFAM" id="SSF81321">
    <property type="entry name" value="Family A G protein-coupled receptor-like"/>
    <property type="match status" value="1"/>
</dbReference>
<organism evidence="13 14">
    <name type="scientific">Sparus aurata</name>
    <name type="common">Gilthead sea bream</name>
    <dbReference type="NCBI Taxonomy" id="8175"/>
    <lineage>
        <taxon>Eukaryota</taxon>
        <taxon>Metazoa</taxon>
        <taxon>Chordata</taxon>
        <taxon>Craniata</taxon>
        <taxon>Vertebrata</taxon>
        <taxon>Euteleostomi</taxon>
        <taxon>Actinopterygii</taxon>
        <taxon>Neopterygii</taxon>
        <taxon>Teleostei</taxon>
        <taxon>Neoteleostei</taxon>
        <taxon>Acanthomorphata</taxon>
        <taxon>Eupercaria</taxon>
        <taxon>Spariformes</taxon>
        <taxon>Sparidae</taxon>
        <taxon>Sparus</taxon>
    </lineage>
</organism>
<accession>A0A671YHK4</accession>
<dbReference type="InParanoid" id="A0A671YHK4"/>
<evidence type="ECO:0000256" key="3">
    <source>
        <dbReference type="ARBA" id="ARBA00022692"/>
    </source>
</evidence>
<feature type="transmembrane region" description="Helical" evidence="11">
    <location>
        <begin position="225"/>
        <end position="247"/>
    </location>
</feature>
<evidence type="ECO:0000256" key="4">
    <source>
        <dbReference type="ARBA" id="ARBA00022989"/>
    </source>
</evidence>
<evidence type="ECO:0000313" key="14">
    <source>
        <dbReference type="Proteomes" id="UP000472265"/>
    </source>
</evidence>
<dbReference type="Proteomes" id="UP000472265">
    <property type="component" value="Chromosome 14"/>
</dbReference>
<dbReference type="OMA" id="ASICYCK"/>
<dbReference type="GO" id="GO:0004930">
    <property type="term" value="F:G protein-coupled receptor activity"/>
    <property type="evidence" value="ECO:0007669"/>
    <property type="project" value="UniProtKB-KW"/>
</dbReference>